<dbReference type="InterPro" id="IPR007042">
    <property type="entry name" value="SERRATE/Ars2_C"/>
</dbReference>
<dbReference type="HOGENOM" id="CLU_056565_0_0_1"/>
<dbReference type="STRING" id="1358809.S7W875"/>
<dbReference type="InterPro" id="IPR013087">
    <property type="entry name" value="Znf_C2H2_type"/>
</dbReference>
<dbReference type="EMBL" id="ATCN01001135">
    <property type="protein sequence ID" value="EPR77932.1"/>
    <property type="molecule type" value="Genomic_DNA"/>
</dbReference>
<dbReference type="AlphaFoldDB" id="S7W875"/>
<dbReference type="OMA" id="KHENDIN"/>
<dbReference type="InParanoid" id="S7W875"/>
<dbReference type="Pfam" id="PF04959">
    <property type="entry name" value="ARS2"/>
    <property type="match status" value="1"/>
</dbReference>
<gene>
    <name evidence="2" type="ORF">SLOPH_1881</name>
</gene>
<dbReference type="VEuPathDB" id="MicrosporidiaDB:SLOPH_1881"/>
<protein>
    <recommendedName>
        <fullName evidence="1">C2H2-type domain-containing protein</fullName>
    </recommendedName>
</protein>
<sequence length="409" mass="49467">MPMYRGTNRRNQQPRKRYYQDIIDHDKILNMNKLLTEKEYKNVIKDDHYESYYIEYHNKRMYNLFNTYRDTEWFKDRYLRHMDNTPIYNNFDRFKNTIMEKFVPLDCESNITEPFYEYEKNVLLIDNISDRYRRNEIEEILDMDVESVIGLSKEGLKIIFSIPLNKKYEDGELEKIVEDKLPDVQYHVVNFEKLYLRRNGAQKHENDINNLKSLYNLLCSLYKINLDITFLEEHFKENIVDFYIYLLRYVFYFCYYCGKKHDTYLDLIGRCGDYHLRGGFSGRPVLDRKYELLLQKDCISCLKDYSEDDELSTYVEENGEEAGCGCCVKVFRSKEFVIKHLKQKHQDVVENVQNKIKQYETFKKNVDIFLLLYVKGINDNRIPHFVELDDKTSVKYNLPIIFSGEIIFE</sequence>
<reference evidence="3" key="1">
    <citation type="journal article" date="2013" name="PLoS Genet.">
        <title>The genome of Spraguea lophii and the basis of host-microsporidian interactions.</title>
        <authorList>
            <person name="Campbell S.E."/>
            <person name="Williams T.A."/>
            <person name="Yousuf A."/>
            <person name="Soanes D.M."/>
            <person name="Paszkiewicz K.H."/>
            <person name="Williams B.A.P."/>
        </authorList>
    </citation>
    <scope>NUCLEOTIDE SEQUENCE [LARGE SCALE GENOMIC DNA]</scope>
    <source>
        <strain evidence="3">42_110</strain>
    </source>
</reference>
<dbReference type="Proteomes" id="UP000014978">
    <property type="component" value="Unassembled WGS sequence"/>
</dbReference>
<organism evidence="2 3">
    <name type="scientific">Spraguea lophii (strain 42_110)</name>
    <name type="common">Microsporidian parasite</name>
    <dbReference type="NCBI Taxonomy" id="1358809"/>
    <lineage>
        <taxon>Eukaryota</taxon>
        <taxon>Fungi</taxon>
        <taxon>Fungi incertae sedis</taxon>
        <taxon>Microsporidia</taxon>
        <taxon>Spragueidae</taxon>
        <taxon>Spraguea</taxon>
    </lineage>
</organism>
<proteinExistence type="predicted"/>
<keyword evidence="3" id="KW-1185">Reference proteome</keyword>
<name>S7W875_SPRLO</name>
<dbReference type="PROSITE" id="PS00028">
    <property type="entry name" value="ZINC_FINGER_C2H2_1"/>
    <property type="match status" value="1"/>
</dbReference>
<evidence type="ECO:0000313" key="3">
    <source>
        <dbReference type="Proteomes" id="UP000014978"/>
    </source>
</evidence>
<feature type="domain" description="C2H2-type" evidence="1">
    <location>
        <begin position="324"/>
        <end position="345"/>
    </location>
</feature>
<comment type="caution">
    <text evidence="2">The sequence shown here is derived from an EMBL/GenBank/DDBJ whole genome shotgun (WGS) entry which is preliminary data.</text>
</comment>
<dbReference type="OrthoDB" id="2195485at2759"/>
<evidence type="ECO:0000259" key="1">
    <source>
        <dbReference type="PROSITE" id="PS00028"/>
    </source>
</evidence>
<accession>S7W875</accession>
<evidence type="ECO:0000313" key="2">
    <source>
        <dbReference type="EMBL" id="EPR77932.1"/>
    </source>
</evidence>